<dbReference type="CDD" id="cd06093">
    <property type="entry name" value="PX_domain"/>
    <property type="match status" value="1"/>
</dbReference>
<reference evidence="4" key="1">
    <citation type="journal article" date="2013" name="Nature">
        <title>Pan genome of the phytoplankton Emiliania underpins its global distribution.</title>
        <authorList>
            <person name="Read B.A."/>
            <person name="Kegel J."/>
            <person name="Klute M.J."/>
            <person name="Kuo A."/>
            <person name="Lefebvre S.C."/>
            <person name="Maumus F."/>
            <person name="Mayer C."/>
            <person name="Miller J."/>
            <person name="Monier A."/>
            <person name="Salamov A."/>
            <person name="Young J."/>
            <person name="Aguilar M."/>
            <person name="Claverie J.M."/>
            <person name="Frickenhaus S."/>
            <person name="Gonzalez K."/>
            <person name="Herman E.K."/>
            <person name="Lin Y.C."/>
            <person name="Napier J."/>
            <person name="Ogata H."/>
            <person name="Sarno A.F."/>
            <person name="Shmutz J."/>
            <person name="Schroeder D."/>
            <person name="de Vargas C."/>
            <person name="Verret F."/>
            <person name="von Dassow P."/>
            <person name="Valentin K."/>
            <person name="Van de Peer Y."/>
            <person name="Wheeler G."/>
            <person name="Dacks J.B."/>
            <person name="Delwiche C.F."/>
            <person name="Dyhrman S.T."/>
            <person name="Glockner G."/>
            <person name="John U."/>
            <person name="Richards T."/>
            <person name="Worden A.Z."/>
            <person name="Zhang X."/>
            <person name="Grigoriev I.V."/>
            <person name="Allen A.E."/>
            <person name="Bidle K."/>
            <person name="Borodovsky M."/>
            <person name="Bowler C."/>
            <person name="Brownlee C."/>
            <person name="Cock J.M."/>
            <person name="Elias M."/>
            <person name="Gladyshev V.N."/>
            <person name="Groth M."/>
            <person name="Guda C."/>
            <person name="Hadaegh A."/>
            <person name="Iglesias-Rodriguez M.D."/>
            <person name="Jenkins J."/>
            <person name="Jones B.M."/>
            <person name="Lawson T."/>
            <person name="Leese F."/>
            <person name="Lindquist E."/>
            <person name="Lobanov A."/>
            <person name="Lomsadze A."/>
            <person name="Malik S.B."/>
            <person name="Marsh M.E."/>
            <person name="Mackinder L."/>
            <person name="Mock T."/>
            <person name="Mueller-Roeber B."/>
            <person name="Pagarete A."/>
            <person name="Parker M."/>
            <person name="Probert I."/>
            <person name="Quesneville H."/>
            <person name="Raines C."/>
            <person name="Rensing S.A."/>
            <person name="Riano-Pachon D.M."/>
            <person name="Richier S."/>
            <person name="Rokitta S."/>
            <person name="Shiraiwa Y."/>
            <person name="Soanes D.M."/>
            <person name="van der Giezen M."/>
            <person name="Wahlund T.M."/>
            <person name="Williams B."/>
            <person name="Wilson W."/>
            <person name="Wolfe G."/>
            <person name="Wurch L.L."/>
        </authorList>
    </citation>
    <scope>NUCLEOTIDE SEQUENCE</scope>
</reference>
<dbReference type="HOGENOM" id="CLU_1457032_0_0_1"/>
<organism evidence="3 4">
    <name type="scientific">Emiliania huxleyi (strain CCMP1516)</name>
    <dbReference type="NCBI Taxonomy" id="280463"/>
    <lineage>
        <taxon>Eukaryota</taxon>
        <taxon>Haptista</taxon>
        <taxon>Haptophyta</taxon>
        <taxon>Prymnesiophyceae</taxon>
        <taxon>Isochrysidales</taxon>
        <taxon>Noelaerhabdaceae</taxon>
        <taxon>Emiliania</taxon>
    </lineage>
</organism>
<dbReference type="EnsemblProtists" id="EOD20281">
    <property type="protein sequence ID" value="EOD20281"/>
    <property type="gene ID" value="EMIHUDRAFT_255500"/>
</dbReference>
<dbReference type="SUPFAM" id="SSF64268">
    <property type="entry name" value="PX domain"/>
    <property type="match status" value="1"/>
</dbReference>
<accession>A0A0D3J9U6</accession>
<dbReference type="Proteomes" id="UP000013827">
    <property type="component" value="Unassembled WGS sequence"/>
</dbReference>
<evidence type="ECO:0000313" key="3">
    <source>
        <dbReference type="EnsemblProtists" id="EOD20281"/>
    </source>
</evidence>
<dbReference type="RefSeq" id="XP_005772710.1">
    <property type="nucleotide sequence ID" value="XM_005772653.1"/>
</dbReference>
<sequence>MAEGVLPPKEGTLAALAESEPPEEVRGGSGEAARAAAVVRIVGHAPSGETKGSQPGSPSWGRQHVVYEMRVEGVPAVAPADGAAAGGGGAAECSGHPEAVAWEVSRRFSQFVRLHDELLCSHAPEVRASGCRRPAKFRLPTLLPTAADLAAEGADRMGPLQAYLDCVMASEALRAAPATRRFLGAD</sequence>
<dbReference type="GeneID" id="17265828"/>
<evidence type="ECO:0000259" key="2">
    <source>
        <dbReference type="Pfam" id="PF00787"/>
    </source>
</evidence>
<dbReference type="InterPro" id="IPR001683">
    <property type="entry name" value="PX_dom"/>
</dbReference>
<dbReference type="InterPro" id="IPR036871">
    <property type="entry name" value="PX_dom_sf"/>
</dbReference>
<keyword evidence="4" id="KW-1185">Reference proteome</keyword>
<feature type="region of interest" description="Disordered" evidence="1">
    <location>
        <begin position="1"/>
        <end position="32"/>
    </location>
</feature>
<dbReference type="KEGG" id="ehx:EMIHUDRAFT_255500"/>
<feature type="domain" description="PX" evidence="2">
    <location>
        <begin position="100"/>
        <end position="184"/>
    </location>
</feature>
<dbReference type="GO" id="GO:0035091">
    <property type="term" value="F:phosphatidylinositol binding"/>
    <property type="evidence" value="ECO:0007669"/>
    <property type="project" value="InterPro"/>
</dbReference>
<protein>
    <recommendedName>
        <fullName evidence="2">PX domain-containing protein</fullName>
    </recommendedName>
</protein>
<proteinExistence type="predicted"/>
<dbReference type="PaxDb" id="2903-EOD20281"/>
<reference evidence="3" key="2">
    <citation type="submission" date="2024-10" db="UniProtKB">
        <authorList>
            <consortium name="EnsemblProtists"/>
        </authorList>
    </citation>
    <scope>IDENTIFICATION</scope>
</reference>
<dbReference type="AlphaFoldDB" id="A0A0D3J9U6"/>
<name>A0A0D3J9U6_EMIH1</name>
<dbReference type="Gene3D" id="3.30.1520.10">
    <property type="entry name" value="Phox-like domain"/>
    <property type="match status" value="1"/>
</dbReference>
<evidence type="ECO:0000256" key="1">
    <source>
        <dbReference type="SAM" id="MobiDB-lite"/>
    </source>
</evidence>
<dbReference type="Pfam" id="PF00787">
    <property type="entry name" value="PX"/>
    <property type="match status" value="1"/>
</dbReference>
<evidence type="ECO:0000313" key="4">
    <source>
        <dbReference type="Proteomes" id="UP000013827"/>
    </source>
</evidence>